<evidence type="ECO:0000256" key="7">
    <source>
        <dbReference type="ARBA" id="ARBA00023132"/>
    </source>
</evidence>
<dbReference type="GO" id="GO:0034398">
    <property type="term" value="P:telomere tethering at nuclear periphery"/>
    <property type="evidence" value="ECO:0007669"/>
    <property type="project" value="TreeGrafter"/>
</dbReference>
<dbReference type="RefSeq" id="XP_005849629.1">
    <property type="nucleotide sequence ID" value="XM_005849567.1"/>
</dbReference>
<organism evidence="11">
    <name type="scientific">Chlorella variabilis</name>
    <name type="common">Green alga</name>
    <dbReference type="NCBI Taxonomy" id="554065"/>
    <lineage>
        <taxon>Eukaryota</taxon>
        <taxon>Viridiplantae</taxon>
        <taxon>Chlorophyta</taxon>
        <taxon>core chlorophytes</taxon>
        <taxon>Trebouxiophyceae</taxon>
        <taxon>Chlorellales</taxon>
        <taxon>Chlorellaceae</taxon>
        <taxon>Chlorella clade</taxon>
        <taxon>Chlorella</taxon>
    </lineage>
</organism>
<dbReference type="EMBL" id="GL433839">
    <property type="protein sequence ID" value="EFN57527.1"/>
    <property type="molecule type" value="Genomic_DNA"/>
</dbReference>
<dbReference type="AlphaFoldDB" id="E1Z9J0"/>
<dbReference type="KEGG" id="cvr:CHLNCDRAFT_13873"/>
<dbReference type="GO" id="GO:0000973">
    <property type="term" value="P:post-transcriptional tethering of RNA polymerase II gene DNA at nuclear periphery"/>
    <property type="evidence" value="ECO:0007669"/>
    <property type="project" value="TreeGrafter"/>
</dbReference>
<protein>
    <recommendedName>
        <fullName evidence="9">Peptidase S59 domain-containing protein</fullName>
    </recommendedName>
</protein>
<dbReference type="GO" id="GO:0003723">
    <property type="term" value="F:RNA binding"/>
    <property type="evidence" value="ECO:0007669"/>
    <property type="project" value="TreeGrafter"/>
</dbReference>
<dbReference type="InterPro" id="IPR037665">
    <property type="entry name" value="Nucleoporin_S59-like"/>
</dbReference>
<dbReference type="OMA" id="KMEMHIA"/>
<keyword evidence="5" id="KW-0653">Protein transport</keyword>
<reference evidence="10 11" key="1">
    <citation type="journal article" date="2010" name="Plant Cell">
        <title>The Chlorella variabilis NC64A genome reveals adaptation to photosymbiosis, coevolution with viruses, and cryptic sex.</title>
        <authorList>
            <person name="Blanc G."/>
            <person name="Duncan G."/>
            <person name="Agarkova I."/>
            <person name="Borodovsky M."/>
            <person name="Gurnon J."/>
            <person name="Kuo A."/>
            <person name="Lindquist E."/>
            <person name="Lucas S."/>
            <person name="Pangilinan J."/>
            <person name="Polle J."/>
            <person name="Salamov A."/>
            <person name="Terry A."/>
            <person name="Yamada T."/>
            <person name="Dunigan D.D."/>
            <person name="Grigoriev I.V."/>
            <person name="Claverie J.M."/>
            <person name="Van Etten J.L."/>
        </authorList>
    </citation>
    <scope>NUCLEOTIDE SEQUENCE [LARGE SCALE GENOMIC DNA]</scope>
    <source>
        <strain evidence="10 11">NC64A</strain>
    </source>
</reference>
<dbReference type="SUPFAM" id="SSF82215">
    <property type="entry name" value="C-terminal autoproteolytic domain of nucleoporin nup98"/>
    <property type="match status" value="1"/>
</dbReference>
<evidence type="ECO:0000256" key="5">
    <source>
        <dbReference type="ARBA" id="ARBA00022927"/>
    </source>
</evidence>
<sequence>QLAAMARSDPASLAAVCNFCVGRRGVGAVRWLEPSDVRGLDLDATVQLSKGSIEVYLDEASKPEVGRGLNKAAEVTMLRIHRLDKDSGKPTTDPEAIDRFARKLKKLTAEQGARFVSYDAASGTWKFEVEHFSKYGLLGSDGEDSDEDLGA</sequence>
<dbReference type="PANTHER" id="PTHR23198">
    <property type="entry name" value="NUCLEOPORIN"/>
    <property type="match status" value="1"/>
</dbReference>
<dbReference type="InParanoid" id="E1Z9J0"/>
<keyword evidence="11" id="KW-1185">Reference proteome</keyword>
<dbReference type="GeneID" id="17356827"/>
<dbReference type="PANTHER" id="PTHR23198:SF6">
    <property type="entry name" value="NUCLEAR PORE COMPLEX PROTEIN NUP98-NUP96"/>
    <property type="match status" value="1"/>
</dbReference>
<keyword evidence="6" id="KW-0811">Translocation</keyword>
<dbReference type="eggNOG" id="KOG0845">
    <property type="taxonomic scope" value="Eukaryota"/>
</dbReference>
<dbReference type="Pfam" id="PF04096">
    <property type="entry name" value="Nucleoporin2"/>
    <property type="match status" value="1"/>
</dbReference>
<evidence type="ECO:0000256" key="8">
    <source>
        <dbReference type="ARBA" id="ARBA00023242"/>
    </source>
</evidence>
<dbReference type="GO" id="GO:0006405">
    <property type="term" value="P:RNA export from nucleus"/>
    <property type="evidence" value="ECO:0007669"/>
    <property type="project" value="TreeGrafter"/>
</dbReference>
<dbReference type="GO" id="GO:0008139">
    <property type="term" value="F:nuclear localization sequence binding"/>
    <property type="evidence" value="ECO:0007669"/>
    <property type="project" value="TreeGrafter"/>
</dbReference>
<dbReference type="GO" id="GO:0044614">
    <property type="term" value="C:nuclear pore cytoplasmic filaments"/>
    <property type="evidence" value="ECO:0007669"/>
    <property type="project" value="TreeGrafter"/>
</dbReference>
<evidence type="ECO:0000256" key="2">
    <source>
        <dbReference type="ARBA" id="ARBA00008926"/>
    </source>
</evidence>
<evidence type="ECO:0000256" key="1">
    <source>
        <dbReference type="ARBA" id="ARBA00004567"/>
    </source>
</evidence>
<comment type="similarity">
    <text evidence="2">Belongs to the nucleoporin GLFG family.</text>
</comment>
<dbReference type="GO" id="GO:0051028">
    <property type="term" value="P:mRNA transport"/>
    <property type="evidence" value="ECO:0007669"/>
    <property type="project" value="UniProtKB-KW"/>
</dbReference>
<dbReference type="Proteomes" id="UP000008141">
    <property type="component" value="Unassembled WGS sequence"/>
</dbReference>
<keyword evidence="7" id="KW-0906">Nuclear pore complex</keyword>
<evidence type="ECO:0000256" key="4">
    <source>
        <dbReference type="ARBA" id="ARBA00022816"/>
    </source>
</evidence>
<keyword evidence="8" id="KW-0539">Nucleus</keyword>
<dbReference type="Gene3D" id="3.30.1610.10">
    <property type="entry name" value="Peptidase S59, nucleoporin"/>
    <property type="match status" value="1"/>
</dbReference>
<gene>
    <name evidence="10" type="ORF">CHLNCDRAFT_13873</name>
</gene>
<accession>E1Z9J0</accession>
<comment type="subcellular location">
    <subcellularLocation>
        <location evidence="1">Nucleus</location>
        <location evidence="1">Nuclear pore complex</location>
    </subcellularLocation>
</comment>
<dbReference type="InterPro" id="IPR036903">
    <property type="entry name" value="Nup98_auto-Pept-S59_dom_sf"/>
</dbReference>
<evidence type="ECO:0000313" key="11">
    <source>
        <dbReference type="Proteomes" id="UP000008141"/>
    </source>
</evidence>
<dbReference type="STRING" id="554065.E1Z9J0"/>
<name>E1Z9J0_CHLVA</name>
<evidence type="ECO:0000313" key="10">
    <source>
        <dbReference type="EMBL" id="EFN57527.1"/>
    </source>
</evidence>
<keyword evidence="3" id="KW-0813">Transport</keyword>
<proteinExistence type="inferred from homology"/>
<feature type="domain" description="Peptidase S59" evidence="9">
    <location>
        <begin position="1"/>
        <end position="132"/>
    </location>
</feature>
<dbReference type="InterPro" id="IPR007230">
    <property type="entry name" value="Nup98_auto-Pept-S59_dom"/>
</dbReference>
<keyword evidence="4" id="KW-0509">mRNA transport</keyword>
<dbReference type="GO" id="GO:0006606">
    <property type="term" value="P:protein import into nucleus"/>
    <property type="evidence" value="ECO:0007669"/>
    <property type="project" value="TreeGrafter"/>
</dbReference>
<feature type="non-terminal residue" evidence="10">
    <location>
        <position position="1"/>
    </location>
</feature>
<dbReference type="PROSITE" id="PS51434">
    <property type="entry name" value="NUP_C"/>
    <property type="match status" value="1"/>
</dbReference>
<evidence type="ECO:0000256" key="6">
    <source>
        <dbReference type="ARBA" id="ARBA00023010"/>
    </source>
</evidence>
<dbReference type="GO" id="GO:0017056">
    <property type="term" value="F:structural constituent of nuclear pore"/>
    <property type="evidence" value="ECO:0007669"/>
    <property type="project" value="InterPro"/>
</dbReference>
<evidence type="ECO:0000259" key="9">
    <source>
        <dbReference type="PROSITE" id="PS51434"/>
    </source>
</evidence>
<feature type="non-terminal residue" evidence="10">
    <location>
        <position position="151"/>
    </location>
</feature>
<evidence type="ECO:0000256" key="3">
    <source>
        <dbReference type="ARBA" id="ARBA00022448"/>
    </source>
</evidence>
<dbReference type="OrthoDB" id="3797628at2759"/>